<evidence type="ECO:0000256" key="2">
    <source>
        <dbReference type="SAM" id="Phobius"/>
    </source>
</evidence>
<dbReference type="InterPro" id="IPR011723">
    <property type="entry name" value="Znf/thioredoxin_put"/>
</dbReference>
<keyword evidence="5" id="KW-1185">Reference proteome</keyword>
<evidence type="ECO:0000313" key="5">
    <source>
        <dbReference type="Proteomes" id="UP001138709"/>
    </source>
</evidence>
<name>A0A9X9XDI6_9PROT</name>
<protein>
    <recommendedName>
        <fullName evidence="3">Zinc finger/thioredoxin putative domain-containing protein</fullName>
    </recommendedName>
</protein>
<evidence type="ECO:0000256" key="1">
    <source>
        <dbReference type="SAM" id="MobiDB-lite"/>
    </source>
</evidence>
<organism evidence="4 5">
    <name type="scientific">Neoroseomonas eburnea</name>
    <dbReference type="NCBI Taxonomy" id="1346889"/>
    <lineage>
        <taxon>Bacteria</taxon>
        <taxon>Pseudomonadati</taxon>
        <taxon>Pseudomonadota</taxon>
        <taxon>Alphaproteobacteria</taxon>
        <taxon>Acetobacterales</taxon>
        <taxon>Acetobacteraceae</taxon>
        <taxon>Neoroseomonas</taxon>
    </lineage>
</organism>
<proteinExistence type="predicted"/>
<reference evidence="4" key="2">
    <citation type="journal article" date="2021" name="Syst. Appl. Microbiol.">
        <title>Roseomonas hellenica sp. nov., isolated from roots of wild-growing Alkanna tinctoria.</title>
        <authorList>
            <person name="Rat A."/>
            <person name="Naranjo H.D."/>
            <person name="Lebbe L."/>
            <person name="Cnockaert M."/>
            <person name="Krigas N."/>
            <person name="Grigoriadou K."/>
            <person name="Maloupa E."/>
            <person name="Willems A."/>
        </authorList>
    </citation>
    <scope>NUCLEOTIDE SEQUENCE</scope>
    <source>
        <strain evidence="4">LMG 31228</strain>
    </source>
</reference>
<feature type="domain" description="Zinc finger/thioredoxin putative" evidence="3">
    <location>
        <begin position="1"/>
        <end position="36"/>
    </location>
</feature>
<keyword evidence="2" id="KW-0812">Transmembrane</keyword>
<dbReference type="EMBL" id="JAAEDL010000014">
    <property type="protein sequence ID" value="MBR0681772.1"/>
    <property type="molecule type" value="Genomic_DNA"/>
</dbReference>
<reference evidence="4" key="1">
    <citation type="submission" date="2020-01" db="EMBL/GenBank/DDBJ databases">
        <authorList>
            <person name="Rat A."/>
        </authorList>
    </citation>
    <scope>NUCLEOTIDE SEQUENCE</scope>
    <source>
        <strain evidence="4">LMG 31228</strain>
    </source>
</reference>
<dbReference type="AlphaFoldDB" id="A0A9X9XDI6"/>
<keyword evidence="2" id="KW-1133">Transmembrane helix</keyword>
<feature type="transmembrane region" description="Helical" evidence="2">
    <location>
        <begin position="88"/>
        <end position="110"/>
    </location>
</feature>
<comment type="caution">
    <text evidence="4">The sequence shown here is derived from an EMBL/GenBank/DDBJ whole genome shotgun (WGS) entry which is preliminary data.</text>
</comment>
<evidence type="ECO:0000259" key="3">
    <source>
        <dbReference type="Pfam" id="PF13717"/>
    </source>
</evidence>
<accession>A0A9X9XDI6</accession>
<evidence type="ECO:0000313" key="4">
    <source>
        <dbReference type="EMBL" id="MBR0681772.1"/>
    </source>
</evidence>
<dbReference type="Proteomes" id="UP001138709">
    <property type="component" value="Unassembled WGS sequence"/>
</dbReference>
<feature type="compositionally biased region" description="Pro residues" evidence="1">
    <location>
        <begin position="66"/>
        <end position="80"/>
    </location>
</feature>
<sequence>MRIACPSCSTEYDVPDRLLAGAARTLRCSRCAAVFPLPHAEPPAAEAPRPPPALPSPARDAEPAPTAVPLPPMGPRPPIAAEPKTDRALIRAWVASLVVVVGAAVALVMFRSSVMTAWPPATRLFGAIGLG</sequence>
<dbReference type="RefSeq" id="WP_211847303.1">
    <property type="nucleotide sequence ID" value="NZ_JAAEDL010000014.1"/>
</dbReference>
<keyword evidence="2" id="KW-0472">Membrane</keyword>
<dbReference type="Pfam" id="PF13717">
    <property type="entry name" value="Zn_ribbon_4"/>
    <property type="match status" value="1"/>
</dbReference>
<gene>
    <name evidence="4" type="ORF">GXW74_14855</name>
</gene>
<dbReference type="NCBIfam" id="TIGR02098">
    <property type="entry name" value="MJ0042_CXXC"/>
    <property type="match status" value="1"/>
</dbReference>
<feature type="region of interest" description="Disordered" evidence="1">
    <location>
        <begin position="41"/>
        <end position="81"/>
    </location>
</feature>